<evidence type="ECO:0000259" key="5">
    <source>
        <dbReference type="PROSITE" id="PS51379"/>
    </source>
</evidence>
<dbReference type="InterPro" id="IPR017900">
    <property type="entry name" value="4Fe4S_Fe_S_CS"/>
</dbReference>
<evidence type="ECO:0000256" key="3">
    <source>
        <dbReference type="ARBA" id="ARBA00023004"/>
    </source>
</evidence>
<gene>
    <name evidence="6" type="ordered locus">Glov_2707</name>
</gene>
<keyword evidence="7" id="KW-1185">Reference proteome</keyword>
<dbReference type="GO" id="GO:0046872">
    <property type="term" value="F:metal ion binding"/>
    <property type="evidence" value="ECO:0007669"/>
    <property type="project" value="UniProtKB-KW"/>
</dbReference>
<name>B3E715_TRIL1</name>
<feature type="domain" description="4Fe-4S ferredoxin-type" evidence="5">
    <location>
        <begin position="10"/>
        <end position="39"/>
    </location>
</feature>
<evidence type="ECO:0000256" key="4">
    <source>
        <dbReference type="ARBA" id="ARBA00023014"/>
    </source>
</evidence>
<dbReference type="Proteomes" id="UP000002420">
    <property type="component" value="Chromosome"/>
</dbReference>
<keyword evidence="4" id="KW-0411">Iron-sulfur</keyword>
<dbReference type="Pfam" id="PF12838">
    <property type="entry name" value="Fer4_7"/>
    <property type="match status" value="1"/>
</dbReference>
<dbReference type="RefSeq" id="WP_012470749.1">
    <property type="nucleotide sequence ID" value="NC_010814.1"/>
</dbReference>
<dbReference type="GO" id="GO:0051539">
    <property type="term" value="F:4 iron, 4 sulfur cluster binding"/>
    <property type="evidence" value="ECO:0007669"/>
    <property type="project" value="UniProtKB-KW"/>
</dbReference>
<sequence>MPDTTRQPKAAPLIDTRRCSGCGRCVAVCPERIITLETTHHRKHAVITEPHRCTTCGRCITVCPLEAISSSPF</sequence>
<dbReference type="Gene3D" id="3.30.70.20">
    <property type="match status" value="2"/>
</dbReference>
<evidence type="ECO:0000256" key="1">
    <source>
        <dbReference type="ARBA" id="ARBA00022485"/>
    </source>
</evidence>
<dbReference type="PANTHER" id="PTHR43687:SF1">
    <property type="entry name" value="FERREDOXIN III"/>
    <property type="match status" value="1"/>
</dbReference>
<dbReference type="InterPro" id="IPR050572">
    <property type="entry name" value="Fe-S_Ferredoxin"/>
</dbReference>
<dbReference type="PANTHER" id="PTHR43687">
    <property type="entry name" value="ADENYLYLSULFATE REDUCTASE, BETA SUBUNIT"/>
    <property type="match status" value="1"/>
</dbReference>
<dbReference type="EMBL" id="CP001089">
    <property type="protein sequence ID" value="ACD96420.1"/>
    <property type="molecule type" value="Genomic_DNA"/>
</dbReference>
<evidence type="ECO:0000313" key="7">
    <source>
        <dbReference type="Proteomes" id="UP000002420"/>
    </source>
</evidence>
<feature type="domain" description="4Fe-4S ferredoxin-type" evidence="5">
    <location>
        <begin position="43"/>
        <end position="73"/>
    </location>
</feature>
<dbReference type="eggNOG" id="COG1146">
    <property type="taxonomic scope" value="Bacteria"/>
</dbReference>
<organism evidence="6 7">
    <name type="scientific">Trichlorobacter lovleyi (strain ATCC BAA-1151 / DSM 17278 / SZ)</name>
    <name type="common">Geobacter lovleyi</name>
    <dbReference type="NCBI Taxonomy" id="398767"/>
    <lineage>
        <taxon>Bacteria</taxon>
        <taxon>Pseudomonadati</taxon>
        <taxon>Thermodesulfobacteriota</taxon>
        <taxon>Desulfuromonadia</taxon>
        <taxon>Geobacterales</taxon>
        <taxon>Geobacteraceae</taxon>
        <taxon>Trichlorobacter</taxon>
    </lineage>
</organism>
<proteinExistence type="predicted"/>
<dbReference type="AlphaFoldDB" id="B3E715"/>
<reference evidence="6 7" key="1">
    <citation type="submission" date="2008-05" db="EMBL/GenBank/DDBJ databases">
        <title>Complete sequence of chromosome of Geobacter lovleyi SZ.</title>
        <authorList>
            <consortium name="US DOE Joint Genome Institute"/>
            <person name="Lucas S."/>
            <person name="Copeland A."/>
            <person name="Lapidus A."/>
            <person name="Glavina del Rio T."/>
            <person name="Dalin E."/>
            <person name="Tice H."/>
            <person name="Bruce D."/>
            <person name="Goodwin L."/>
            <person name="Pitluck S."/>
            <person name="Chertkov O."/>
            <person name="Meincke L."/>
            <person name="Brettin T."/>
            <person name="Detter J.C."/>
            <person name="Han C."/>
            <person name="Tapia R."/>
            <person name="Kuske C.R."/>
            <person name="Schmutz J."/>
            <person name="Larimer F."/>
            <person name="Land M."/>
            <person name="Hauser L."/>
            <person name="Kyrpides N."/>
            <person name="Mikhailova N."/>
            <person name="Sung Y."/>
            <person name="Fletcher K.E."/>
            <person name="Ritalahti K.M."/>
            <person name="Loeffler F.E."/>
            <person name="Richardson P."/>
        </authorList>
    </citation>
    <scope>NUCLEOTIDE SEQUENCE [LARGE SCALE GENOMIC DNA]</scope>
    <source>
        <strain evidence="7">ATCC BAA-1151 / DSM 17278 / SZ</strain>
    </source>
</reference>
<dbReference type="KEGG" id="glo:Glov_2707"/>
<dbReference type="HOGENOM" id="CLU_139698_5_1_7"/>
<keyword evidence="2" id="KW-0479">Metal-binding</keyword>
<dbReference type="PROSITE" id="PS51379">
    <property type="entry name" value="4FE4S_FER_2"/>
    <property type="match status" value="2"/>
</dbReference>
<dbReference type="SUPFAM" id="SSF54862">
    <property type="entry name" value="4Fe-4S ferredoxins"/>
    <property type="match status" value="1"/>
</dbReference>
<dbReference type="InterPro" id="IPR017896">
    <property type="entry name" value="4Fe4S_Fe-S-bd"/>
</dbReference>
<keyword evidence="1" id="KW-0004">4Fe-4S</keyword>
<keyword evidence="3" id="KW-0408">Iron</keyword>
<dbReference type="STRING" id="398767.Glov_2707"/>
<evidence type="ECO:0000256" key="2">
    <source>
        <dbReference type="ARBA" id="ARBA00022723"/>
    </source>
</evidence>
<dbReference type="PROSITE" id="PS00198">
    <property type="entry name" value="4FE4S_FER_1"/>
    <property type="match status" value="1"/>
</dbReference>
<protein>
    <submittedName>
        <fullName evidence="6">4Fe-4S ferredoxin iron-sulfur binding domain protein</fullName>
    </submittedName>
</protein>
<evidence type="ECO:0000313" key="6">
    <source>
        <dbReference type="EMBL" id="ACD96420.1"/>
    </source>
</evidence>
<accession>B3E715</accession>
<dbReference type="OrthoDB" id="9778602at2"/>